<accession>A0ABX5QD97</accession>
<reference evidence="1 2" key="1">
    <citation type="submission" date="2019-01" db="EMBL/GenBank/DDBJ databases">
        <title>Leucobacter muris sp. nov. isolated from the nose of a laboratory mouse.</title>
        <authorList>
            <person name="Benga L."/>
            <person name="Sproeer C."/>
            <person name="Schumann P."/>
            <person name="Verbarg S."/>
            <person name="Bunk B."/>
            <person name="Engelhardt E."/>
            <person name="Benten P.M."/>
            <person name="Sager M."/>
        </authorList>
    </citation>
    <scope>NUCLEOTIDE SEQUENCE [LARGE SCALE GENOMIC DNA]</scope>
    <source>
        <strain evidence="1 2">DSM 101948</strain>
    </source>
</reference>
<dbReference type="RefSeq" id="WP_128386270.1">
    <property type="nucleotide sequence ID" value="NZ_CP035037.1"/>
</dbReference>
<keyword evidence="2" id="KW-1185">Reference proteome</keyword>
<organism evidence="1 2">
    <name type="scientific">Leucobacter muris</name>
    <dbReference type="NCBI Taxonomy" id="1935379"/>
    <lineage>
        <taxon>Bacteria</taxon>
        <taxon>Bacillati</taxon>
        <taxon>Actinomycetota</taxon>
        <taxon>Actinomycetes</taxon>
        <taxon>Micrococcales</taxon>
        <taxon>Microbacteriaceae</taxon>
        <taxon>Leucobacter</taxon>
    </lineage>
</organism>
<evidence type="ECO:0000313" key="1">
    <source>
        <dbReference type="EMBL" id="QAB16993.1"/>
    </source>
</evidence>
<gene>
    <name evidence="1" type="ORF">Leucomu_02850</name>
</gene>
<dbReference type="Proteomes" id="UP000285768">
    <property type="component" value="Chromosome"/>
</dbReference>
<evidence type="ECO:0000313" key="2">
    <source>
        <dbReference type="Proteomes" id="UP000285768"/>
    </source>
</evidence>
<proteinExistence type="predicted"/>
<dbReference type="EMBL" id="CP035037">
    <property type="protein sequence ID" value="QAB16993.1"/>
    <property type="molecule type" value="Genomic_DNA"/>
</dbReference>
<protein>
    <submittedName>
        <fullName evidence="1">Uncharacterized protein</fullName>
    </submittedName>
</protein>
<sequence>MREYGGHSEADFVDLLARALDQAADRILTLSRSDAAARDIERRGPLLSCRVTQRVRESIRWRR</sequence>
<name>A0ABX5QD97_9MICO</name>